<comment type="caution">
    <text evidence="1">The sequence shown here is derived from an EMBL/GenBank/DDBJ whole genome shotgun (WGS) entry which is preliminary data.</text>
</comment>
<reference evidence="2" key="1">
    <citation type="journal article" date="2022" name="Mol. Ecol. Resour.">
        <title>The genomes of chicory, endive, great burdock and yacon provide insights into Asteraceae palaeo-polyploidization history and plant inulin production.</title>
        <authorList>
            <person name="Fan W."/>
            <person name="Wang S."/>
            <person name="Wang H."/>
            <person name="Wang A."/>
            <person name="Jiang F."/>
            <person name="Liu H."/>
            <person name="Zhao H."/>
            <person name="Xu D."/>
            <person name="Zhang Y."/>
        </authorList>
    </citation>
    <scope>NUCLEOTIDE SEQUENCE [LARGE SCALE GENOMIC DNA]</scope>
    <source>
        <strain evidence="2">cv. Yunnan</strain>
    </source>
</reference>
<evidence type="ECO:0000313" key="1">
    <source>
        <dbReference type="EMBL" id="KAI3783922.1"/>
    </source>
</evidence>
<dbReference type="Proteomes" id="UP001056120">
    <property type="component" value="Linkage Group LG14"/>
</dbReference>
<dbReference type="EMBL" id="CM042031">
    <property type="protein sequence ID" value="KAI3783922.1"/>
    <property type="molecule type" value="Genomic_DNA"/>
</dbReference>
<proteinExistence type="predicted"/>
<gene>
    <name evidence="1" type="ORF">L1987_43013</name>
</gene>
<evidence type="ECO:0000313" key="2">
    <source>
        <dbReference type="Proteomes" id="UP001056120"/>
    </source>
</evidence>
<name>A0ACB9GKD1_9ASTR</name>
<reference evidence="1 2" key="2">
    <citation type="journal article" date="2022" name="Mol. Ecol. Resour.">
        <title>The genomes of chicory, endive, great burdock and yacon provide insights into Asteraceae paleo-polyploidization history and plant inulin production.</title>
        <authorList>
            <person name="Fan W."/>
            <person name="Wang S."/>
            <person name="Wang H."/>
            <person name="Wang A."/>
            <person name="Jiang F."/>
            <person name="Liu H."/>
            <person name="Zhao H."/>
            <person name="Xu D."/>
            <person name="Zhang Y."/>
        </authorList>
    </citation>
    <scope>NUCLEOTIDE SEQUENCE [LARGE SCALE GENOMIC DNA]</scope>
    <source>
        <strain evidence="2">cv. Yunnan</strain>
        <tissue evidence="1">Leaves</tissue>
    </source>
</reference>
<organism evidence="1 2">
    <name type="scientific">Smallanthus sonchifolius</name>
    <dbReference type="NCBI Taxonomy" id="185202"/>
    <lineage>
        <taxon>Eukaryota</taxon>
        <taxon>Viridiplantae</taxon>
        <taxon>Streptophyta</taxon>
        <taxon>Embryophyta</taxon>
        <taxon>Tracheophyta</taxon>
        <taxon>Spermatophyta</taxon>
        <taxon>Magnoliopsida</taxon>
        <taxon>eudicotyledons</taxon>
        <taxon>Gunneridae</taxon>
        <taxon>Pentapetalae</taxon>
        <taxon>asterids</taxon>
        <taxon>campanulids</taxon>
        <taxon>Asterales</taxon>
        <taxon>Asteraceae</taxon>
        <taxon>Asteroideae</taxon>
        <taxon>Heliantheae alliance</taxon>
        <taxon>Millerieae</taxon>
        <taxon>Smallanthus</taxon>
    </lineage>
</organism>
<protein>
    <submittedName>
        <fullName evidence="1">Uncharacterized protein</fullName>
    </submittedName>
</protein>
<accession>A0ACB9GKD1</accession>
<keyword evidence="2" id="KW-1185">Reference proteome</keyword>
<sequence length="73" mass="8617">MTIERTFNLEGNKRKERRIQCKMVWETTSRITPSRNRFAEAKTAENKEGCKPKAKNRAYNVTQREAKEIEGKE</sequence>